<feature type="transmembrane region" description="Helical" evidence="1">
    <location>
        <begin position="197"/>
        <end position="218"/>
    </location>
</feature>
<dbReference type="HOGENOM" id="CLU_078656_0_0_1"/>
<accession>A0A0D3K4E4</accession>
<reference evidence="3" key="1">
    <citation type="journal article" date="2013" name="Nature">
        <title>Pan genome of the phytoplankton Emiliania underpins its global distribution.</title>
        <authorList>
            <person name="Read B.A."/>
            <person name="Kegel J."/>
            <person name="Klute M.J."/>
            <person name="Kuo A."/>
            <person name="Lefebvre S.C."/>
            <person name="Maumus F."/>
            <person name="Mayer C."/>
            <person name="Miller J."/>
            <person name="Monier A."/>
            <person name="Salamov A."/>
            <person name="Young J."/>
            <person name="Aguilar M."/>
            <person name="Claverie J.M."/>
            <person name="Frickenhaus S."/>
            <person name="Gonzalez K."/>
            <person name="Herman E.K."/>
            <person name="Lin Y.C."/>
            <person name="Napier J."/>
            <person name="Ogata H."/>
            <person name="Sarno A.F."/>
            <person name="Shmutz J."/>
            <person name="Schroeder D."/>
            <person name="de Vargas C."/>
            <person name="Verret F."/>
            <person name="von Dassow P."/>
            <person name="Valentin K."/>
            <person name="Van de Peer Y."/>
            <person name="Wheeler G."/>
            <person name="Dacks J.B."/>
            <person name="Delwiche C.F."/>
            <person name="Dyhrman S.T."/>
            <person name="Glockner G."/>
            <person name="John U."/>
            <person name="Richards T."/>
            <person name="Worden A.Z."/>
            <person name="Zhang X."/>
            <person name="Grigoriev I.V."/>
            <person name="Allen A.E."/>
            <person name="Bidle K."/>
            <person name="Borodovsky M."/>
            <person name="Bowler C."/>
            <person name="Brownlee C."/>
            <person name="Cock J.M."/>
            <person name="Elias M."/>
            <person name="Gladyshev V.N."/>
            <person name="Groth M."/>
            <person name="Guda C."/>
            <person name="Hadaegh A."/>
            <person name="Iglesias-Rodriguez M.D."/>
            <person name="Jenkins J."/>
            <person name="Jones B.M."/>
            <person name="Lawson T."/>
            <person name="Leese F."/>
            <person name="Lindquist E."/>
            <person name="Lobanov A."/>
            <person name="Lomsadze A."/>
            <person name="Malik S.B."/>
            <person name="Marsh M.E."/>
            <person name="Mackinder L."/>
            <person name="Mock T."/>
            <person name="Mueller-Roeber B."/>
            <person name="Pagarete A."/>
            <person name="Parker M."/>
            <person name="Probert I."/>
            <person name="Quesneville H."/>
            <person name="Raines C."/>
            <person name="Rensing S.A."/>
            <person name="Riano-Pachon D.M."/>
            <person name="Richier S."/>
            <person name="Rokitta S."/>
            <person name="Shiraiwa Y."/>
            <person name="Soanes D.M."/>
            <person name="van der Giezen M."/>
            <person name="Wahlund T.M."/>
            <person name="Williams B."/>
            <person name="Wilson W."/>
            <person name="Wolfe G."/>
            <person name="Wurch L.L."/>
        </authorList>
    </citation>
    <scope>NUCLEOTIDE SEQUENCE</scope>
</reference>
<organism evidence="2 3">
    <name type="scientific">Emiliania huxleyi (strain CCMP1516)</name>
    <dbReference type="NCBI Taxonomy" id="280463"/>
    <lineage>
        <taxon>Eukaryota</taxon>
        <taxon>Haptista</taxon>
        <taxon>Haptophyta</taxon>
        <taxon>Prymnesiophyceae</taxon>
        <taxon>Isochrysidales</taxon>
        <taxon>Noelaerhabdaceae</taxon>
        <taxon>Emiliania</taxon>
    </lineage>
</organism>
<dbReference type="RefSeq" id="XP_005783058.1">
    <property type="nucleotide sequence ID" value="XM_005783001.1"/>
</dbReference>
<dbReference type="KEGG" id="ehx:EMIHUDRAFT_232616"/>
<dbReference type="Gene3D" id="1.20.1250.20">
    <property type="entry name" value="MFS general substrate transporter like domains"/>
    <property type="match status" value="1"/>
</dbReference>
<dbReference type="PANTHER" id="PTHR23525:SF1">
    <property type="entry name" value="NODULIN-LIKE DOMAIN-CONTAINING PROTEIN"/>
    <property type="match status" value="1"/>
</dbReference>
<evidence type="ECO:0000313" key="2">
    <source>
        <dbReference type="EnsemblProtists" id="EOD30629"/>
    </source>
</evidence>
<sequence>MTTADRLSARTVHTNPSRSFGCRTLTLGRSLTSVRSTASVSRNDTWHFWTPQTKNIEISEFEIYDDSDRRIAIANTTAKTRTAATSSLAAMLEHNIVTHWLVKVFSGTANSAWHGTVLVTFIFALSGSNAAAGVAEAAQNTAALAASLPLGTLADRWSAARTVCGGGAFVLVATATTSLAAVGGAAAVSESGRGRAYALLVVAMALWGVVNATIDGPAQALYASSMRRADRTRLMTRAFQLYTMAAVAGRGLSAAVFWAHGDAWSLPALRDAILVGVGCEVLAGGAQLPLPEACRMMLLAHRIRDCVM</sequence>
<evidence type="ECO:0008006" key="4">
    <source>
        <dbReference type="Google" id="ProtNLM"/>
    </source>
</evidence>
<dbReference type="PaxDb" id="2903-EOD30629"/>
<evidence type="ECO:0000256" key="1">
    <source>
        <dbReference type="SAM" id="Phobius"/>
    </source>
</evidence>
<keyword evidence="1" id="KW-1133">Transmembrane helix</keyword>
<dbReference type="InterPro" id="IPR036259">
    <property type="entry name" value="MFS_trans_sf"/>
</dbReference>
<feature type="transmembrane region" description="Helical" evidence="1">
    <location>
        <begin position="163"/>
        <end position="185"/>
    </location>
</feature>
<dbReference type="Proteomes" id="UP000013827">
    <property type="component" value="Unassembled WGS sequence"/>
</dbReference>
<dbReference type="SUPFAM" id="SSF103473">
    <property type="entry name" value="MFS general substrate transporter"/>
    <property type="match status" value="1"/>
</dbReference>
<protein>
    <recommendedName>
        <fullName evidence="4">Solute carrier family 40 protein</fullName>
    </recommendedName>
</protein>
<keyword evidence="3" id="KW-1185">Reference proteome</keyword>
<keyword evidence="1" id="KW-0472">Membrane</keyword>
<name>A0A0D3K4E4_EMIH1</name>
<dbReference type="EnsemblProtists" id="EOD30629">
    <property type="protein sequence ID" value="EOD30629"/>
    <property type="gene ID" value="EMIHUDRAFT_232616"/>
</dbReference>
<dbReference type="GeneID" id="17275902"/>
<feature type="transmembrane region" description="Helical" evidence="1">
    <location>
        <begin position="239"/>
        <end position="260"/>
    </location>
</feature>
<evidence type="ECO:0000313" key="3">
    <source>
        <dbReference type="Proteomes" id="UP000013827"/>
    </source>
</evidence>
<dbReference type="AlphaFoldDB" id="A0A0D3K4E4"/>
<keyword evidence="1" id="KW-0812">Transmembrane</keyword>
<dbReference type="PANTHER" id="PTHR23525">
    <property type="entry name" value="TRANSPORTER, PUTATIVE-RELATED"/>
    <property type="match status" value="1"/>
</dbReference>
<reference evidence="2" key="2">
    <citation type="submission" date="2024-10" db="UniProtKB">
        <authorList>
            <consortium name="EnsemblProtists"/>
        </authorList>
    </citation>
    <scope>IDENTIFICATION</scope>
</reference>
<proteinExistence type="predicted"/>